<name>A0A699ITP1_TANCI</name>
<dbReference type="EMBL" id="BKCJ010329612">
    <property type="protein sequence ID" value="GEZ83202.1"/>
    <property type="molecule type" value="Genomic_DNA"/>
</dbReference>
<comment type="caution">
    <text evidence="1">The sequence shown here is derived from an EMBL/GenBank/DDBJ whole genome shotgun (WGS) entry which is preliminary data.</text>
</comment>
<dbReference type="AlphaFoldDB" id="A0A699ITP1"/>
<reference evidence="1" key="1">
    <citation type="journal article" date="2019" name="Sci. Rep.">
        <title>Draft genome of Tanacetum cinerariifolium, the natural source of mosquito coil.</title>
        <authorList>
            <person name="Yamashiro T."/>
            <person name="Shiraishi A."/>
            <person name="Satake H."/>
            <person name="Nakayama K."/>
        </authorList>
    </citation>
    <scope>NUCLEOTIDE SEQUENCE</scope>
</reference>
<proteinExistence type="predicted"/>
<organism evidence="1">
    <name type="scientific">Tanacetum cinerariifolium</name>
    <name type="common">Dalmatian daisy</name>
    <name type="synonym">Chrysanthemum cinerariifolium</name>
    <dbReference type="NCBI Taxonomy" id="118510"/>
    <lineage>
        <taxon>Eukaryota</taxon>
        <taxon>Viridiplantae</taxon>
        <taxon>Streptophyta</taxon>
        <taxon>Embryophyta</taxon>
        <taxon>Tracheophyta</taxon>
        <taxon>Spermatophyta</taxon>
        <taxon>Magnoliopsida</taxon>
        <taxon>eudicotyledons</taxon>
        <taxon>Gunneridae</taxon>
        <taxon>Pentapetalae</taxon>
        <taxon>asterids</taxon>
        <taxon>campanulids</taxon>
        <taxon>Asterales</taxon>
        <taxon>Asteraceae</taxon>
        <taxon>Asteroideae</taxon>
        <taxon>Anthemideae</taxon>
        <taxon>Anthemidinae</taxon>
        <taxon>Tanacetum</taxon>
    </lineage>
</organism>
<feature type="non-terminal residue" evidence="1">
    <location>
        <position position="146"/>
    </location>
</feature>
<gene>
    <name evidence="1" type="ORF">Tci_555175</name>
</gene>
<protein>
    <submittedName>
        <fullName evidence="1">Uncharacterized protein</fullName>
    </submittedName>
</protein>
<accession>A0A699ITP1</accession>
<evidence type="ECO:0000313" key="1">
    <source>
        <dbReference type="EMBL" id="GEZ83202.1"/>
    </source>
</evidence>
<sequence>MESLISNSQQRELHQLQQMQDKAKESCMASFRILHSLLQASIQERAKHKREYDRRMNDRMMQSKEGKGGAKKVIVYAPSKDTPICCGCGSGALGEPERKGESHCGDVRLLQKQRNCRGVVAANDDKNRDLDAITDNITVTVICTAL</sequence>